<feature type="domain" description="Pyridoxamine 5'-phosphate oxidase N-terminal" evidence="2">
    <location>
        <begin position="10"/>
        <end position="102"/>
    </location>
</feature>
<dbReference type="Pfam" id="PF01243">
    <property type="entry name" value="PNPOx_N"/>
    <property type="match status" value="1"/>
</dbReference>
<dbReference type="InterPro" id="IPR012349">
    <property type="entry name" value="Split_barrel_FMN-bd"/>
</dbReference>
<evidence type="ECO:0000313" key="3">
    <source>
        <dbReference type="EMBL" id="PJF48423.1"/>
    </source>
</evidence>
<sequence>MTQADPLQSFEGQRFLALETFRKNGVAVRTPVGFVRDGDVLLIRTEADSGKVKRIRNNDRVRIAPSTGRGDPLGDWVEARAQILDDPAASEAARQKIAAKYGLIWRLIEGQVAIRNRLSRRKRPGWVSIRLTPIALRQE</sequence>
<dbReference type="Gene3D" id="2.30.110.10">
    <property type="entry name" value="Electron Transport, Fmn-binding Protein, Chain A"/>
    <property type="match status" value="1"/>
</dbReference>
<dbReference type="EMBL" id="PGTN01000015">
    <property type="protein sequence ID" value="PJF48423.1"/>
    <property type="molecule type" value="Genomic_DNA"/>
</dbReference>
<evidence type="ECO:0000313" key="4">
    <source>
        <dbReference type="Proteomes" id="UP000230790"/>
    </source>
</evidence>
<dbReference type="InterPro" id="IPR011576">
    <property type="entry name" value="Pyridox_Oxase_N"/>
</dbReference>
<dbReference type="SUPFAM" id="SSF50475">
    <property type="entry name" value="FMN-binding split barrel"/>
    <property type="match status" value="1"/>
</dbReference>
<dbReference type="InterPro" id="IPR052019">
    <property type="entry name" value="F420H2_bilvrd_red/Heme_oxyg"/>
</dbReference>
<protein>
    <submittedName>
        <fullName evidence="3">PPOX class F420-dependent oxidoreductase</fullName>
    </submittedName>
</protein>
<dbReference type="NCBIfam" id="TIGR03666">
    <property type="entry name" value="Rv2061_F420"/>
    <property type="match status" value="1"/>
</dbReference>
<dbReference type="PANTHER" id="PTHR35176:SF11">
    <property type="entry name" value="PYRIDOXAMINE 5'-PHOSPHATE OXIDASE FAMILY PROTEIN"/>
    <property type="match status" value="1"/>
</dbReference>
<keyword evidence="1" id="KW-0560">Oxidoreductase</keyword>
<proteinExistence type="predicted"/>
<evidence type="ECO:0000256" key="1">
    <source>
        <dbReference type="ARBA" id="ARBA00023002"/>
    </source>
</evidence>
<dbReference type="GO" id="GO:0005829">
    <property type="term" value="C:cytosol"/>
    <property type="evidence" value="ECO:0007669"/>
    <property type="project" value="TreeGrafter"/>
</dbReference>
<dbReference type="Proteomes" id="UP000230790">
    <property type="component" value="Unassembled WGS sequence"/>
</dbReference>
<dbReference type="InterPro" id="IPR019965">
    <property type="entry name" value="PPOX_F420-dep_Rv2061_put"/>
</dbReference>
<dbReference type="AlphaFoldDB" id="A0A2M8QF35"/>
<name>A0A2M8QF35_9CHLR</name>
<dbReference type="PANTHER" id="PTHR35176">
    <property type="entry name" value="HEME OXYGENASE HI_0854-RELATED"/>
    <property type="match status" value="1"/>
</dbReference>
<accession>A0A2M8QF35</accession>
<organism evidence="3 4">
    <name type="scientific">Candidatus Thermofonsia Clade 3 bacterium</name>
    <dbReference type="NCBI Taxonomy" id="2364212"/>
    <lineage>
        <taxon>Bacteria</taxon>
        <taxon>Bacillati</taxon>
        <taxon>Chloroflexota</taxon>
        <taxon>Candidatus Thermofontia</taxon>
        <taxon>Candidatus Thermofonsia Clade 3</taxon>
    </lineage>
</organism>
<gene>
    <name evidence="3" type="ORF">CUN48_03635</name>
</gene>
<reference evidence="3 4" key="1">
    <citation type="submission" date="2017-11" db="EMBL/GenBank/DDBJ databases">
        <title>Evolution of Phototrophy in the Chloroflexi Phylum Driven by Horizontal Gene Transfer.</title>
        <authorList>
            <person name="Ward L.M."/>
            <person name="Hemp J."/>
            <person name="Shih P.M."/>
            <person name="Mcglynn S.E."/>
            <person name="Fischer W."/>
        </authorList>
    </citation>
    <scope>NUCLEOTIDE SEQUENCE [LARGE SCALE GENOMIC DNA]</scope>
    <source>
        <strain evidence="3">JP3_7</strain>
    </source>
</reference>
<evidence type="ECO:0000259" key="2">
    <source>
        <dbReference type="Pfam" id="PF01243"/>
    </source>
</evidence>
<comment type="caution">
    <text evidence="3">The sequence shown here is derived from an EMBL/GenBank/DDBJ whole genome shotgun (WGS) entry which is preliminary data.</text>
</comment>
<dbReference type="GO" id="GO:0016627">
    <property type="term" value="F:oxidoreductase activity, acting on the CH-CH group of donors"/>
    <property type="evidence" value="ECO:0007669"/>
    <property type="project" value="TreeGrafter"/>
</dbReference>
<dbReference type="GO" id="GO:0070967">
    <property type="term" value="F:coenzyme F420 binding"/>
    <property type="evidence" value="ECO:0007669"/>
    <property type="project" value="TreeGrafter"/>
</dbReference>